<organism evidence="4 5">
    <name type="scientific">Actinomycetospora straminea</name>
    <dbReference type="NCBI Taxonomy" id="663607"/>
    <lineage>
        <taxon>Bacteria</taxon>
        <taxon>Bacillati</taxon>
        <taxon>Actinomycetota</taxon>
        <taxon>Actinomycetes</taxon>
        <taxon>Pseudonocardiales</taxon>
        <taxon>Pseudonocardiaceae</taxon>
        <taxon>Actinomycetospora</taxon>
    </lineage>
</organism>
<keyword evidence="2" id="KW-0560">Oxidoreductase</keyword>
<proteinExistence type="inferred from homology"/>
<dbReference type="CDD" id="cd02062">
    <property type="entry name" value="Nitro_FMN_reductase"/>
    <property type="match status" value="1"/>
</dbReference>
<evidence type="ECO:0000313" key="4">
    <source>
        <dbReference type="EMBL" id="GAA4879218.1"/>
    </source>
</evidence>
<feature type="domain" description="Nitroreductase" evidence="3">
    <location>
        <begin position="10"/>
        <end position="186"/>
    </location>
</feature>
<comment type="caution">
    <text evidence="4">The sequence shown here is derived from an EMBL/GenBank/DDBJ whole genome shotgun (WGS) entry which is preliminary data.</text>
</comment>
<reference evidence="5" key="1">
    <citation type="journal article" date="2019" name="Int. J. Syst. Evol. Microbiol.">
        <title>The Global Catalogue of Microorganisms (GCM) 10K type strain sequencing project: providing services to taxonomists for standard genome sequencing and annotation.</title>
        <authorList>
            <consortium name="The Broad Institute Genomics Platform"/>
            <consortium name="The Broad Institute Genome Sequencing Center for Infectious Disease"/>
            <person name="Wu L."/>
            <person name="Ma J."/>
        </authorList>
    </citation>
    <scope>NUCLEOTIDE SEQUENCE [LARGE SCALE GENOMIC DNA]</scope>
    <source>
        <strain evidence="5">JCM 17983</strain>
    </source>
</reference>
<dbReference type="SUPFAM" id="SSF55469">
    <property type="entry name" value="FMN-dependent nitroreductase-like"/>
    <property type="match status" value="1"/>
</dbReference>
<evidence type="ECO:0000256" key="1">
    <source>
        <dbReference type="ARBA" id="ARBA00007118"/>
    </source>
</evidence>
<evidence type="ECO:0000256" key="2">
    <source>
        <dbReference type="ARBA" id="ARBA00023002"/>
    </source>
</evidence>
<dbReference type="Gene3D" id="3.40.109.10">
    <property type="entry name" value="NADH Oxidase"/>
    <property type="match status" value="1"/>
</dbReference>
<dbReference type="Proteomes" id="UP001500457">
    <property type="component" value="Unassembled WGS sequence"/>
</dbReference>
<protein>
    <submittedName>
        <fullName evidence="4">Nitroreductase family protein</fullName>
    </submittedName>
</protein>
<dbReference type="InterPro" id="IPR029479">
    <property type="entry name" value="Nitroreductase"/>
</dbReference>
<dbReference type="RefSeq" id="WP_274232380.1">
    <property type="nucleotide sequence ID" value="NZ_BAABHQ010000008.1"/>
</dbReference>
<evidence type="ECO:0000313" key="5">
    <source>
        <dbReference type="Proteomes" id="UP001500457"/>
    </source>
</evidence>
<sequence length="230" mass="24894">MEADEVLTTTRAVRRRLDPARPVPLDLIRECVDVALQAPAGSNLPRTRFVVVRDPVLRTGLADLYTEVYEGTYRDSEGYIGRVATDDAGAARTQERSARSADALANALHEVDTIVLVCLEGARLDGLSAMASASLLGGVLPATWSFMLAARARGLGTCWTTMHLAREREAADLLGIPYERVQQVCLTPVAFTVGERFGRARRPSVDDVLHLDGWDAGLPSVPDVRGLAAR</sequence>
<gene>
    <name evidence="4" type="ORF">GCM10023203_32280</name>
</gene>
<evidence type="ECO:0000259" key="3">
    <source>
        <dbReference type="Pfam" id="PF00881"/>
    </source>
</evidence>
<accession>A0ABP9EHN7</accession>
<dbReference type="EMBL" id="BAABHQ010000008">
    <property type="protein sequence ID" value="GAA4879218.1"/>
    <property type="molecule type" value="Genomic_DNA"/>
</dbReference>
<comment type="similarity">
    <text evidence="1">Belongs to the nitroreductase family.</text>
</comment>
<name>A0ABP9EHN7_9PSEU</name>
<dbReference type="PANTHER" id="PTHR43673">
    <property type="entry name" value="NAD(P)H NITROREDUCTASE YDGI-RELATED"/>
    <property type="match status" value="1"/>
</dbReference>
<dbReference type="PANTHER" id="PTHR43673:SF10">
    <property type="entry name" value="NADH DEHYDROGENASE_NAD(P)H NITROREDUCTASE XCC3605-RELATED"/>
    <property type="match status" value="1"/>
</dbReference>
<dbReference type="Pfam" id="PF00881">
    <property type="entry name" value="Nitroreductase"/>
    <property type="match status" value="1"/>
</dbReference>
<keyword evidence="5" id="KW-1185">Reference proteome</keyword>
<dbReference type="InterPro" id="IPR000415">
    <property type="entry name" value="Nitroreductase-like"/>
</dbReference>